<reference evidence="2" key="1">
    <citation type="submission" date="2021-02" db="EMBL/GenBank/DDBJ databases">
        <authorList>
            <person name="Dougan E. K."/>
            <person name="Rhodes N."/>
            <person name="Thang M."/>
            <person name="Chan C."/>
        </authorList>
    </citation>
    <scope>NUCLEOTIDE SEQUENCE</scope>
</reference>
<evidence type="ECO:0000259" key="1">
    <source>
        <dbReference type="Pfam" id="PF09335"/>
    </source>
</evidence>
<dbReference type="PANTHER" id="PTHR47699:SF1">
    <property type="entry name" value="SNARE ASSOCIATED GOLGI PROTEIN FAMILY"/>
    <property type="match status" value="1"/>
</dbReference>
<dbReference type="GO" id="GO:0016020">
    <property type="term" value="C:membrane"/>
    <property type="evidence" value="ECO:0007669"/>
    <property type="project" value="TreeGrafter"/>
</dbReference>
<name>A0A813L1P1_POLGL</name>
<gene>
    <name evidence="2" type="ORF">PGLA2088_LOCUS38726</name>
</gene>
<organism evidence="2 3">
    <name type="scientific">Polarella glacialis</name>
    <name type="common">Dinoflagellate</name>
    <dbReference type="NCBI Taxonomy" id="89957"/>
    <lineage>
        <taxon>Eukaryota</taxon>
        <taxon>Sar</taxon>
        <taxon>Alveolata</taxon>
        <taxon>Dinophyceae</taxon>
        <taxon>Suessiales</taxon>
        <taxon>Suessiaceae</taxon>
        <taxon>Polarella</taxon>
    </lineage>
</organism>
<sequence>MRRAIRPARRPFLEPRACAVTVLLLTVAWKAGAFAPLRPGALIRQLPIRSRAGPRSPPRTRAVTSALPPLPSAESVADLAAWAQASGPVGVAAFAAAHAASIALCLPITVIFEVAAGFVWGLPGAALVWATKLFAASITFFIGRVGATVLAPSLVERIKAEVAARGRGLLEEQKGLQLAVAARLSPLPSFFSNYGLAVATDLKFADFFLATAVATVPSILGNVYSGTTLLSLVEAHGELPNAFSLGAQALQGLGVLSLAWVGQQLLVGAAASPALEEEKKEDS</sequence>
<feature type="domain" description="VTT" evidence="1">
    <location>
        <begin position="107"/>
        <end position="227"/>
    </location>
</feature>
<accession>A0A813L1P1</accession>
<comment type="caution">
    <text evidence="2">The sequence shown here is derived from an EMBL/GenBank/DDBJ whole genome shotgun (WGS) entry which is preliminary data.</text>
</comment>
<dbReference type="Proteomes" id="UP000626109">
    <property type="component" value="Unassembled WGS sequence"/>
</dbReference>
<evidence type="ECO:0000313" key="2">
    <source>
        <dbReference type="EMBL" id="CAE8715726.1"/>
    </source>
</evidence>
<proteinExistence type="predicted"/>
<evidence type="ECO:0000313" key="3">
    <source>
        <dbReference type="Proteomes" id="UP000626109"/>
    </source>
</evidence>
<protein>
    <recommendedName>
        <fullName evidence="1">VTT domain-containing protein</fullName>
    </recommendedName>
</protein>
<dbReference type="AlphaFoldDB" id="A0A813L1P1"/>
<dbReference type="Pfam" id="PF09335">
    <property type="entry name" value="VTT_dom"/>
    <property type="match status" value="1"/>
</dbReference>
<dbReference type="PANTHER" id="PTHR47699">
    <property type="entry name" value="SNARE ASSOCIATED GOLGI PROTEIN FAMILY"/>
    <property type="match status" value="1"/>
</dbReference>
<dbReference type="EMBL" id="CAJNNW010032849">
    <property type="protein sequence ID" value="CAE8715726.1"/>
    <property type="molecule type" value="Genomic_DNA"/>
</dbReference>
<dbReference type="InterPro" id="IPR032816">
    <property type="entry name" value="VTT_dom"/>
</dbReference>